<proteinExistence type="predicted"/>
<dbReference type="RefSeq" id="WP_008330786.1">
    <property type="nucleotide sequence ID" value="NZ_VNHV01000001.1"/>
</dbReference>
<evidence type="ECO:0000313" key="3">
    <source>
        <dbReference type="Proteomes" id="UP000002931"/>
    </source>
</evidence>
<name>A3VEA5_9RHOB</name>
<dbReference type="EMBL" id="AAMT01000005">
    <property type="protein sequence ID" value="EAQ13243.1"/>
    <property type="molecule type" value="Genomic_DNA"/>
</dbReference>
<reference evidence="2 3" key="1">
    <citation type="journal article" date="2010" name="J. Bacteriol.">
        <title>Genome sequences of Pelagibaca bermudensis HTCC2601T and Maritimibacter alkaliphilus HTCC2654T, the type strains of two marine Roseobacter genera.</title>
        <authorList>
            <person name="Thrash J.C."/>
            <person name="Cho J.C."/>
            <person name="Ferriera S."/>
            <person name="Johnson J."/>
            <person name="Vergin K.L."/>
            <person name="Giovannoni S.J."/>
        </authorList>
    </citation>
    <scope>NUCLEOTIDE SEQUENCE [LARGE SCALE GENOMIC DNA]</scope>
    <source>
        <strain evidence="2 3">HTCC2654</strain>
    </source>
</reference>
<evidence type="ECO:0000313" key="2">
    <source>
        <dbReference type="EMBL" id="EAQ13243.1"/>
    </source>
</evidence>
<accession>A3VEA5</accession>
<organism evidence="2 3">
    <name type="scientific">Maritimibacter alkaliphilus HTCC2654</name>
    <dbReference type="NCBI Taxonomy" id="314271"/>
    <lineage>
        <taxon>Bacteria</taxon>
        <taxon>Pseudomonadati</taxon>
        <taxon>Pseudomonadota</taxon>
        <taxon>Alphaproteobacteria</taxon>
        <taxon>Rhodobacterales</taxon>
        <taxon>Roseobacteraceae</taxon>
        <taxon>Maritimibacter</taxon>
    </lineage>
</organism>
<sequence>MKLGRVGAAFAALFMSATPLLAEGNLASQPERLPDMEIDSAELTLSVNQFELETGKYYRWRIVHDGGEEFQIVAPDLFRNSWVSQVVIEDLEVKPLGLHSVEFDDEGTIDIWFVPIRPGDFDFWIEGYENRGLAGTFVVR</sequence>
<feature type="signal peptide" evidence="1">
    <location>
        <begin position="1"/>
        <end position="22"/>
    </location>
</feature>
<keyword evidence="1" id="KW-0732">Signal</keyword>
<dbReference type="InterPro" id="IPR008972">
    <property type="entry name" value="Cupredoxin"/>
</dbReference>
<dbReference type="SUPFAM" id="SSF49503">
    <property type="entry name" value="Cupredoxins"/>
    <property type="match status" value="1"/>
</dbReference>
<comment type="caution">
    <text evidence="2">The sequence shown here is derived from an EMBL/GenBank/DDBJ whole genome shotgun (WGS) entry which is preliminary data.</text>
</comment>
<evidence type="ECO:0000256" key="1">
    <source>
        <dbReference type="SAM" id="SignalP"/>
    </source>
</evidence>
<feature type="chain" id="PRO_5002661903" description="Copper-binding protein" evidence="1">
    <location>
        <begin position="23"/>
        <end position="140"/>
    </location>
</feature>
<gene>
    <name evidence="2" type="ORF">RB2654_09244</name>
</gene>
<evidence type="ECO:0008006" key="4">
    <source>
        <dbReference type="Google" id="ProtNLM"/>
    </source>
</evidence>
<keyword evidence="3" id="KW-1185">Reference proteome</keyword>
<dbReference type="Proteomes" id="UP000002931">
    <property type="component" value="Unassembled WGS sequence"/>
</dbReference>
<dbReference type="STRING" id="314271.RB2654_09244"/>
<protein>
    <recommendedName>
        <fullName evidence="4">Copper-binding protein</fullName>
    </recommendedName>
</protein>
<dbReference type="eggNOG" id="COG4454">
    <property type="taxonomic scope" value="Bacteria"/>
</dbReference>
<dbReference type="HOGENOM" id="CLU_112453_0_0_5"/>
<dbReference type="AlphaFoldDB" id="A3VEA5"/>